<dbReference type="InterPro" id="IPR036754">
    <property type="entry name" value="YbaK/aa-tRNA-synt-asso_dom_sf"/>
</dbReference>
<dbReference type="KEGG" id="slut:H9L13_09265"/>
<evidence type="ECO:0000313" key="3">
    <source>
        <dbReference type="Proteomes" id="UP000515971"/>
    </source>
</evidence>
<dbReference type="Proteomes" id="UP000515971">
    <property type="component" value="Chromosome"/>
</dbReference>
<proteinExistence type="predicted"/>
<organism evidence="2 3">
    <name type="scientific">Sphingomonas lutea</name>
    <dbReference type="NCBI Taxonomy" id="1045317"/>
    <lineage>
        <taxon>Bacteria</taxon>
        <taxon>Pseudomonadati</taxon>
        <taxon>Pseudomonadota</taxon>
        <taxon>Alphaproteobacteria</taxon>
        <taxon>Sphingomonadales</taxon>
        <taxon>Sphingomonadaceae</taxon>
        <taxon>Sphingomonas</taxon>
    </lineage>
</organism>
<protein>
    <submittedName>
        <fullName evidence="2">YbaK/EbsC family protein</fullName>
    </submittedName>
</protein>
<dbReference type="InterPro" id="IPR007214">
    <property type="entry name" value="YbaK/aa-tRNA-synth-assoc-dom"/>
</dbReference>
<gene>
    <name evidence="2" type="ORF">H9L13_09265</name>
</gene>
<dbReference type="RefSeq" id="WP_187537436.1">
    <property type="nucleotide sequence ID" value="NZ_BAABJT010000001.1"/>
</dbReference>
<dbReference type="PANTHER" id="PTHR30411">
    <property type="entry name" value="CYTOPLASMIC PROTEIN"/>
    <property type="match status" value="1"/>
</dbReference>
<dbReference type="CDD" id="cd04333">
    <property type="entry name" value="ProX_deacylase"/>
    <property type="match status" value="1"/>
</dbReference>
<dbReference type="Pfam" id="PF04073">
    <property type="entry name" value="tRNA_edit"/>
    <property type="match status" value="1"/>
</dbReference>
<dbReference type="AlphaFoldDB" id="A0A7G9SG69"/>
<accession>A0A7G9SG69</accession>
<dbReference type="EMBL" id="CP060718">
    <property type="protein sequence ID" value="QNN66844.1"/>
    <property type="molecule type" value="Genomic_DNA"/>
</dbReference>
<dbReference type="Gene3D" id="3.90.960.10">
    <property type="entry name" value="YbaK/aminoacyl-tRNA synthetase-associated domain"/>
    <property type="match status" value="1"/>
</dbReference>
<sequence>MSLESVRAWLAENAPDLPLIEVDASTATVESAAKALGVEPARIAKTLAIRAGDLTFLLVTRGDARLDNRKCKDEFGARPRMLGAAETLDLTGHPVGGVNPFGLKAALPVYLDVSLRPFDVVYPAGGSLNTSVEVPTNRLFDLVGERWVDLCRLPEEPGGA</sequence>
<dbReference type="SUPFAM" id="SSF55826">
    <property type="entry name" value="YbaK/ProRS associated domain"/>
    <property type="match status" value="1"/>
</dbReference>
<dbReference type="PANTHER" id="PTHR30411:SF1">
    <property type="entry name" value="CYTOPLASMIC PROTEIN"/>
    <property type="match status" value="1"/>
</dbReference>
<evidence type="ECO:0000259" key="1">
    <source>
        <dbReference type="Pfam" id="PF04073"/>
    </source>
</evidence>
<reference evidence="2 3" key="1">
    <citation type="submission" date="2020-08" db="EMBL/GenBank/DDBJ databases">
        <title>Genome sequence of Sphingomonas lutea KCTC 23642T.</title>
        <authorList>
            <person name="Hyun D.-W."/>
            <person name="Bae J.-W."/>
        </authorList>
    </citation>
    <scope>NUCLEOTIDE SEQUENCE [LARGE SCALE GENOMIC DNA]</scope>
    <source>
        <strain evidence="2 3">KCTC 23642</strain>
    </source>
</reference>
<evidence type="ECO:0000313" key="2">
    <source>
        <dbReference type="EMBL" id="QNN66844.1"/>
    </source>
</evidence>
<feature type="domain" description="YbaK/aminoacyl-tRNA synthetase-associated" evidence="1">
    <location>
        <begin position="25"/>
        <end position="141"/>
    </location>
</feature>
<dbReference type="GO" id="GO:0002161">
    <property type="term" value="F:aminoacyl-tRNA deacylase activity"/>
    <property type="evidence" value="ECO:0007669"/>
    <property type="project" value="InterPro"/>
</dbReference>
<keyword evidence="3" id="KW-1185">Reference proteome</keyword>
<name>A0A7G9SG69_9SPHN</name>